<evidence type="ECO:0000313" key="1">
    <source>
        <dbReference type="EMBL" id="KAG5608543.1"/>
    </source>
</evidence>
<evidence type="ECO:0000313" key="2">
    <source>
        <dbReference type="Proteomes" id="UP000824120"/>
    </source>
</evidence>
<feature type="non-terminal residue" evidence="1">
    <location>
        <position position="1"/>
    </location>
</feature>
<accession>A0A9J5Z9G1</accession>
<reference evidence="1 2" key="1">
    <citation type="submission" date="2020-09" db="EMBL/GenBank/DDBJ databases">
        <title>De no assembly of potato wild relative species, Solanum commersonii.</title>
        <authorList>
            <person name="Cho K."/>
        </authorList>
    </citation>
    <scope>NUCLEOTIDE SEQUENCE [LARGE SCALE GENOMIC DNA]</scope>
    <source>
        <strain evidence="1">LZ3.2</strain>
        <tissue evidence="1">Leaf</tissue>
    </source>
</reference>
<gene>
    <name evidence="1" type="ORF">H5410_019824</name>
</gene>
<comment type="caution">
    <text evidence="1">The sequence shown here is derived from an EMBL/GenBank/DDBJ whole genome shotgun (WGS) entry which is preliminary data.</text>
</comment>
<dbReference type="EMBL" id="JACXVP010000004">
    <property type="protein sequence ID" value="KAG5608543.1"/>
    <property type="molecule type" value="Genomic_DNA"/>
</dbReference>
<keyword evidence="2" id="KW-1185">Reference proteome</keyword>
<name>A0A9J5Z9G1_SOLCO</name>
<dbReference type="AlphaFoldDB" id="A0A9J5Z9G1"/>
<proteinExistence type="predicted"/>
<dbReference type="Proteomes" id="UP000824120">
    <property type="component" value="Chromosome 4"/>
</dbReference>
<organism evidence="1 2">
    <name type="scientific">Solanum commersonii</name>
    <name type="common">Commerson's wild potato</name>
    <name type="synonym">Commerson's nightshade</name>
    <dbReference type="NCBI Taxonomy" id="4109"/>
    <lineage>
        <taxon>Eukaryota</taxon>
        <taxon>Viridiplantae</taxon>
        <taxon>Streptophyta</taxon>
        <taxon>Embryophyta</taxon>
        <taxon>Tracheophyta</taxon>
        <taxon>Spermatophyta</taxon>
        <taxon>Magnoliopsida</taxon>
        <taxon>eudicotyledons</taxon>
        <taxon>Gunneridae</taxon>
        <taxon>Pentapetalae</taxon>
        <taxon>asterids</taxon>
        <taxon>lamiids</taxon>
        <taxon>Solanales</taxon>
        <taxon>Solanaceae</taxon>
        <taxon>Solanoideae</taxon>
        <taxon>Solaneae</taxon>
        <taxon>Solanum</taxon>
    </lineage>
</organism>
<protein>
    <submittedName>
        <fullName evidence="1">Uncharacterized protein</fullName>
    </submittedName>
</protein>
<sequence>TANGPFERHVYEFCNLELLCYPKCMELCKVMLLGDFKNIVEYVLDPPKSIIYQCDRALASSIFYKYNPVKTYFMSTIKMSLKLNPRAKLQHRLLA</sequence>